<dbReference type="InterPro" id="IPR006224">
    <property type="entry name" value="PsdUridine_synth_RluA-like_CS"/>
</dbReference>
<feature type="domain" description="Pseudouridine synthase RsuA/RluA-like" evidence="5">
    <location>
        <begin position="95"/>
        <end position="246"/>
    </location>
</feature>
<dbReference type="InterPro" id="IPR006225">
    <property type="entry name" value="PsdUridine_synth_RluC/D"/>
</dbReference>
<organism evidence="6 7">
    <name type="scientific">Intestinimonas massiliensis</name>
    <name type="common">ex Afouda et al. 2020</name>
    <dbReference type="NCBI Taxonomy" id="1673721"/>
    <lineage>
        <taxon>Bacteria</taxon>
        <taxon>Bacillati</taxon>
        <taxon>Bacillota</taxon>
        <taxon>Clostridia</taxon>
        <taxon>Eubacteriales</taxon>
        <taxon>Intestinimonas</taxon>
    </lineage>
</organism>
<evidence type="ECO:0000313" key="7">
    <source>
        <dbReference type="Proteomes" id="UP001204562"/>
    </source>
</evidence>
<comment type="function">
    <text evidence="4">Responsible for synthesis of pseudouridine from uracil.</text>
</comment>
<gene>
    <name evidence="6" type="ORF">NE579_00295</name>
</gene>
<dbReference type="NCBIfam" id="TIGR00005">
    <property type="entry name" value="rluA_subfam"/>
    <property type="match status" value="1"/>
</dbReference>
<sequence length="301" mass="33612">MAEKWTGRRLTWIVTPQRDGQKVDTVLRRELGLSGTVVRRVKWLPDGILLDGQRVYTSQRVRIGQELSVLVGEAALRSGLTPAPGPLDIVYEDEDLLVVNKAPGVPSHTGPGHYNDTLGNFLMNYYQKQGVFADYHPVHRLDKGTSGLMVVAKHPHAQERLKEQLHTGAFRRIYLAVCEGRPEPEAGMVDAPIGRVEGSLLAREVRTDGQPARTRYRVLRTGAGRALLRLELETGRTHQIRVHMAHLGHPLTGDFLYGTEDTALIRRPALHSAELELVQPLTGVLIRLCVPLPEDMERLLH</sequence>
<evidence type="ECO:0000313" key="6">
    <source>
        <dbReference type="EMBL" id="MCQ4768906.1"/>
    </source>
</evidence>
<proteinExistence type="inferred from homology"/>
<dbReference type="InterPro" id="IPR050188">
    <property type="entry name" value="RluA_PseudoU_synthase"/>
</dbReference>
<comment type="catalytic activity">
    <reaction evidence="1 4">
        <text>a uridine in RNA = a pseudouridine in RNA</text>
        <dbReference type="Rhea" id="RHEA:48348"/>
        <dbReference type="Rhea" id="RHEA-COMP:12068"/>
        <dbReference type="Rhea" id="RHEA-COMP:12069"/>
        <dbReference type="ChEBI" id="CHEBI:65314"/>
        <dbReference type="ChEBI" id="CHEBI:65315"/>
    </reaction>
</comment>
<comment type="similarity">
    <text evidence="2 4">Belongs to the pseudouridine synthase RluA family.</text>
</comment>
<dbReference type="Proteomes" id="UP001204562">
    <property type="component" value="Unassembled WGS sequence"/>
</dbReference>
<reference evidence="6" key="1">
    <citation type="submission" date="2022-06" db="EMBL/GenBank/DDBJ databases">
        <title>Isolation of gut microbiota from human fecal samples.</title>
        <authorList>
            <person name="Pamer E.G."/>
            <person name="Barat B."/>
            <person name="Waligurski E."/>
            <person name="Medina S."/>
            <person name="Paddock L."/>
            <person name="Mostad J."/>
        </authorList>
    </citation>
    <scope>NUCLEOTIDE SEQUENCE</scope>
    <source>
        <strain evidence="6">DFI.9.91</strain>
    </source>
</reference>
<dbReference type="GO" id="GO:0009982">
    <property type="term" value="F:pseudouridine synthase activity"/>
    <property type="evidence" value="ECO:0007669"/>
    <property type="project" value="InterPro"/>
</dbReference>
<dbReference type="Pfam" id="PF00849">
    <property type="entry name" value="PseudoU_synth_2"/>
    <property type="match status" value="1"/>
</dbReference>
<dbReference type="AlphaFoldDB" id="A0AAW5JFW9"/>
<keyword evidence="4" id="KW-0413">Isomerase</keyword>
<evidence type="ECO:0000259" key="5">
    <source>
        <dbReference type="Pfam" id="PF00849"/>
    </source>
</evidence>
<evidence type="ECO:0000256" key="3">
    <source>
        <dbReference type="PIRSR" id="PIRSR606225-1"/>
    </source>
</evidence>
<dbReference type="InterPro" id="IPR006145">
    <property type="entry name" value="PsdUridine_synth_RsuA/RluA"/>
</dbReference>
<accession>A0AAW5JFW9</accession>
<dbReference type="Gene3D" id="3.30.2350.10">
    <property type="entry name" value="Pseudouridine synthase"/>
    <property type="match status" value="1"/>
</dbReference>
<evidence type="ECO:0000256" key="1">
    <source>
        <dbReference type="ARBA" id="ARBA00000073"/>
    </source>
</evidence>
<dbReference type="CDD" id="cd02869">
    <property type="entry name" value="PseudoU_synth_RluA_like"/>
    <property type="match status" value="1"/>
</dbReference>
<dbReference type="GO" id="GO:0140098">
    <property type="term" value="F:catalytic activity, acting on RNA"/>
    <property type="evidence" value="ECO:0007669"/>
    <property type="project" value="UniProtKB-ARBA"/>
</dbReference>
<feature type="active site" evidence="3">
    <location>
        <position position="142"/>
    </location>
</feature>
<dbReference type="PROSITE" id="PS01129">
    <property type="entry name" value="PSI_RLU"/>
    <property type="match status" value="1"/>
</dbReference>
<evidence type="ECO:0000256" key="2">
    <source>
        <dbReference type="ARBA" id="ARBA00010876"/>
    </source>
</evidence>
<protein>
    <recommendedName>
        <fullName evidence="4">Pseudouridine synthase</fullName>
        <ecNumber evidence="4">5.4.99.-</ecNumber>
    </recommendedName>
</protein>
<dbReference type="GO" id="GO:0000455">
    <property type="term" value="P:enzyme-directed rRNA pseudouridine synthesis"/>
    <property type="evidence" value="ECO:0007669"/>
    <property type="project" value="TreeGrafter"/>
</dbReference>
<dbReference type="GO" id="GO:0003723">
    <property type="term" value="F:RNA binding"/>
    <property type="evidence" value="ECO:0007669"/>
    <property type="project" value="InterPro"/>
</dbReference>
<dbReference type="RefSeq" id="WP_256302848.1">
    <property type="nucleotide sequence ID" value="NZ_JANFYS010000001.1"/>
</dbReference>
<dbReference type="InterPro" id="IPR020103">
    <property type="entry name" value="PsdUridine_synth_cat_dom_sf"/>
</dbReference>
<evidence type="ECO:0000256" key="4">
    <source>
        <dbReference type="RuleBase" id="RU362028"/>
    </source>
</evidence>
<dbReference type="SUPFAM" id="SSF55120">
    <property type="entry name" value="Pseudouridine synthase"/>
    <property type="match status" value="1"/>
</dbReference>
<comment type="caution">
    <text evidence="6">The sequence shown here is derived from an EMBL/GenBank/DDBJ whole genome shotgun (WGS) entry which is preliminary data.</text>
</comment>
<dbReference type="EC" id="5.4.99.-" evidence="4"/>
<dbReference type="EMBL" id="JANFYS010000001">
    <property type="protein sequence ID" value="MCQ4768906.1"/>
    <property type="molecule type" value="Genomic_DNA"/>
</dbReference>
<dbReference type="PANTHER" id="PTHR21600">
    <property type="entry name" value="MITOCHONDRIAL RNA PSEUDOURIDINE SYNTHASE"/>
    <property type="match status" value="1"/>
</dbReference>
<dbReference type="PANTHER" id="PTHR21600:SF35">
    <property type="entry name" value="PSEUDOURIDINE SYNTHASE"/>
    <property type="match status" value="1"/>
</dbReference>
<name>A0AAW5JFW9_9FIRM</name>